<sequence>MKNEKIDVIIPTYHPGKEFAALLECLEQQSCPVSRIIVMNTEEQFWDTRWEKEHPCLEVHHLKKENFDHGGTRRQAAELSDGDVMVFLTQDAMPADKNTVSHLVKALNSQENIGAAYARQLPNSSCSFVEAYTRSFNYPDQSGVKTKDDLPVLGIKTFFCSNVCAAYKKDIYRKLGGFVEKTIFNEDMIYAADLIHAGYGIAYAADAKVVHSHNYSCSQQFHRNFDLGVSQAQYPEIFDGVPSEGEGLRLVKKTFSYLVKHGKWYLIPGFIIQNGCKYAGYFMGKRYKKLSKKMILRCTMNQTYWNESK</sequence>
<dbReference type="PANTHER" id="PTHR43685">
    <property type="entry name" value="GLYCOSYLTRANSFERASE"/>
    <property type="match status" value="1"/>
</dbReference>
<reference evidence="2 3" key="1">
    <citation type="submission" date="2024-06" db="EMBL/GenBank/DDBJ databases">
        <title>Genomic Encyclopedia of Type Strains, Phase IV (KMG-IV): sequencing the most valuable type-strain genomes for metagenomic binning, comparative biology and taxonomic classification.</title>
        <authorList>
            <person name="Goeker M."/>
        </authorList>
    </citation>
    <scope>NUCLEOTIDE SEQUENCE [LARGE SCALE GENOMIC DNA]</scope>
    <source>
        <strain evidence="2 3">DSM 29492</strain>
    </source>
</reference>
<dbReference type="PANTHER" id="PTHR43685:SF13">
    <property type="entry name" value="O ANTIGEN BIOSYNTHESIS RHAMNOSYLTRANSFERASE RFBN"/>
    <property type="match status" value="1"/>
</dbReference>
<protein>
    <submittedName>
        <fullName evidence="2">Rhamnosyltransferase</fullName>
        <ecNumber evidence="2">2.4.1.-</ecNumber>
    </submittedName>
</protein>
<gene>
    <name evidence="2" type="ORF">ABID24_000588</name>
</gene>
<dbReference type="SUPFAM" id="SSF53448">
    <property type="entry name" value="Nucleotide-diphospho-sugar transferases"/>
    <property type="match status" value="1"/>
</dbReference>
<dbReference type="EMBL" id="JBEPMJ010000003">
    <property type="protein sequence ID" value="MET3749361.1"/>
    <property type="molecule type" value="Genomic_DNA"/>
</dbReference>
<dbReference type="Pfam" id="PF00535">
    <property type="entry name" value="Glycos_transf_2"/>
    <property type="match status" value="1"/>
</dbReference>
<evidence type="ECO:0000313" key="3">
    <source>
        <dbReference type="Proteomes" id="UP001549106"/>
    </source>
</evidence>
<keyword evidence="2" id="KW-0328">Glycosyltransferase</keyword>
<dbReference type="Proteomes" id="UP001549106">
    <property type="component" value="Unassembled WGS sequence"/>
</dbReference>
<keyword evidence="2" id="KW-0808">Transferase</keyword>
<dbReference type="InterPro" id="IPR050834">
    <property type="entry name" value="Glycosyltransf_2"/>
</dbReference>
<comment type="caution">
    <text evidence="2">The sequence shown here is derived from an EMBL/GenBank/DDBJ whole genome shotgun (WGS) entry which is preliminary data.</text>
</comment>
<evidence type="ECO:0000259" key="1">
    <source>
        <dbReference type="Pfam" id="PF00535"/>
    </source>
</evidence>
<dbReference type="EC" id="2.4.1.-" evidence="2"/>
<dbReference type="Gene3D" id="3.90.550.10">
    <property type="entry name" value="Spore Coat Polysaccharide Biosynthesis Protein SpsA, Chain A"/>
    <property type="match status" value="1"/>
</dbReference>
<name>A0ABV2LYS3_9FIRM</name>
<proteinExistence type="predicted"/>
<dbReference type="InterPro" id="IPR029044">
    <property type="entry name" value="Nucleotide-diphossugar_trans"/>
</dbReference>
<accession>A0ABV2LYS3</accession>
<dbReference type="RefSeq" id="WP_257463960.1">
    <property type="nucleotide sequence ID" value="NZ_JANJZT010000003.1"/>
</dbReference>
<evidence type="ECO:0000313" key="2">
    <source>
        <dbReference type="EMBL" id="MET3749361.1"/>
    </source>
</evidence>
<dbReference type="GO" id="GO:0016757">
    <property type="term" value="F:glycosyltransferase activity"/>
    <property type="evidence" value="ECO:0007669"/>
    <property type="project" value="UniProtKB-KW"/>
</dbReference>
<feature type="domain" description="Glycosyltransferase 2-like" evidence="1">
    <location>
        <begin position="8"/>
        <end position="175"/>
    </location>
</feature>
<keyword evidence="3" id="KW-1185">Reference proteome</keyword>
<organism evidence="2 3">
    <name type="scientific">Blautia caecimuris</name>
    <dbReference type="NCBI Taxonomy" id="1796615"/>
    <lineage>
        <taxon>Bacteria</taxon>
        <taxon>Bacillati</taxon>
        <taxon>Bacillota</taxon>
        <taxon>Clostridia</taxon>
        <taxon>Lachnospirales</taxon>
        <taxon>Lachnospiraceae</taxon>
        <taxon>Blautia</taxon>
    </lineage>
</organism>
<dbReference type="InterPro" id="IPR001173">
    <property type="entry name" value="Glyco_trans_2-like"/>
</dbReference>